<dbReference type="Proteomes" id="UP000694257">
    <property type="component" value="Chromosome"/>
</dbReference>
<comment type="similarity">
    <text evidence="1">Belongs to the short-chain dehydrogenases/reductases (SDR) family.</text>
</comment>
<dbReference type="InterPro" id="IPR002347">
    <property type="entry name" value="SDR_fam"/>
</dbReference>
<sequence>MRAEQHGAVVVTGGTSGIGRACASKLTEAFPGKVIITGTDERRTAAAARGISAEPAVLDLRSFESIRQFTQQLRSQPPIRALVCNAGVQLNHRRYTADGIEESFAVNYLGHFALIQLLLDQLARPSRIVLVTSGAHDPKVWSGMAPPRLCSVADLAFPIDGNEPEHRSAQRSYTTAKLCSVMAAYALSRRYAEEGISINAFDPGLVPATNAARDATATVRLLWNTVYRLAIPLPGVSTVAAAGGNLARLITDPELAGVSGCYFSGRHQRASSLDSYNTTYQRDVWEQSLELLRKYGIGV</sequence>
<dbReference type="PANTHER" id="PTHR24320">
    <property type="entry name" value="RETINOL DEHYDROGENASE"/>
    <property type="match status" value="1"/>
</dbReference>
<gene>
    <name evidence="4" type="ORF">KV110_08980</name>
</gene>
<evidence type="ECO:0000256" key="1">
    <source>
        <dbReference type="ARBA" id="ARBA00006484"/>
    </source>
</evidence>
<evidence type="ECO:0000256" key="2">
    <source>
        <dbReference type="ARBA" id="ARBA00023002"/>
    </source>
</evidence>
<organism evidence="4 5">
    <name type="scientific">Nocardia iowensis</name>
    <dbReference type="NCBI Taxonomy" id="204891"/>
    <lineage>
        <taxon>Bacteria</taxon>
        <taxon>Bacillati</taxon>
        <taxon>Actinomycetota</taxon>
        <taxon>Actinomycetes</taxon>
        <taxon>Mycobacteriales</taxon>
        <taxon>Nocardiaceae</taxon>
        <taxon>Nocardia</taxon>
    </lineage>
</organism>
<keyword evidence="2" id="KW-0560">Oxidoreductase</keyword>
<dbReference type="PANTHER" id="PTHR24320:SF152">
    <property type="entry name" value="SHORT-CHAIN DEHYDROGENASE_REDUCTASE FAMILY PROTEIN"/>
    <property type="match status" value="1"/>
</dbReference>
<dbReference type="RefSeq" id="WP_218475061.1">
    <property type="nucleotide sequence ID" value="NZ_BAABJN010000001.1"/>
</dbReference>
<dbReference type="EMBL" id="CP078145">
    <property type="protein sequence ID" value="QXN93213.1"/>
    <property type="molecule type" value="Genomic_DNA"/>
</dbReference>
<evidence type="ECO:0000313" key="5">
    <source>
        <dbReference type="Proteomes" id="UP000694257"/>
    </source>
</evidence>
<accession>A0ABX8RUA6</accession>
<dbReference type="Pfam" id="PF00106">
    <property type="entry name" value="adh_short"/>
    <property type="match status" value="1"/>
</dbReference>
<name>A0ABX8RUA6_NOCIO</name>
<dbReference type="InterPro" id="IPR057326">
    <property type="entry name" value="KR_dom"/>
</dbReference>
<keyword evidence="5" id="KW-1185">Reference proteome</keyword>
<evidence type="ECO:0000259" key="3">
    <source>
        <dbReference type="SMART" id="SM00822"/>
    </source>
</evidence>
<reference evidence="4 5" key="1">
    <citation type="submission" date="2021-07" db="EMBL/GenBank/DDBJ databases">
        <title>Whole Genome Sequence of Nocardia Iowensis.</title>
        <authorList>
            <person name="Lamm A."/>
            <person name="Collins-Fairclough A.M."/>
            <person name="Bunk B."/>
            <person name="Sproer C."/>
        </authorList>
    </citation>
    <scope>NUCLEOTIDE SEQUENCE [LARGE SCALE GENOMIC DNA]</scope>
    <source>
        <strain evidence="4 5">NRRL 5646</strain>
    </source>
</reference>
<dbReference type="SMART" id="SM00822">
    <property type="entry name" value="PKS_KR"/>
    <property type="match status" value="1"/>
</dbReference>
<protein>
    <submittedName>
        <fullName evidence="4">SDR family NAD(P)-dependent oxidoreductase</fullName>
    </submittedName>
</protein>
<feature type="domain" description="Ketoreductase" evidence="3">
    <location>
        <begin position="7"/>
        <end position="204"/>
    </location>
</feature>
<proteinExistence type="inferred from homology"/>
<evidence type="ECO:0000313" key="4">
    <source>
        <dbReference type="EMBL" id="QXN93213.1"/>
    </source>
</evidence>